<dbReference type="NCBIfam" id="TIGR03357">
    <property type="entry name" value="VI_zyme"/>
    <property type="match status" value="1"/>
</dbReference>
<reference evidence="2" key="1">
    <citation type="journal article" date="2014" name="Science">
        <title>Marine tubeworm metamorphosis induced by arrays of bacterial phage tail-like structures.</title>
        <authorList>
            <person name="Shikuma N.J."/>
            <person name="Pilhofer M."/>
            <person name="Weiss G.L."/>
            <person name="Hadfield M.G."/>
            <person name="Jensen G.J."/>
            <person name="Newman D.K."/>
        </authorList>
    </citation>
    <scope>NUCLEOTIDE SEQUENCE</scope>
    <source>
        <strain evidence="2">HI1</strain>
    </source>
</reference>
<evidence type="ECO:0000313" key="2">
    <source>
        <dbReference type="EMBL" id="AHX39918.1"/>
    </source>
</evidence>
<dbReference type="KEGG" id="plz:S4054249_24135"/>
<dbReference type="RefSeq" id="WP_039610626.1">
    <property type="nucleotide sequence ID" value="NZ_CP015412.1"/>
</dbReference>
<protein>
    <submittedName>
        <fullName evidence="3">Type VI secretion protein</fullName>
    </submittedName>
</protein>
<dbReference type="EMBL" id="KF724688">
    <property type="protein sequence ID" value="AHX39918.1"/>
    <property type="molecule type" value="Genomic_DNA"/>
</dbReference>
<gene>
    <name evidence="3" type="ORF">JF50_17270</name>
</gene>
<organism evidence="2">
    <name type="scientific">Pseudoalteromonas luteoviolacea</name>
    <dbReference type="NCBI Taxonomy" id="43657"/>
    <lineage>
        <taxon>Bacteria</taxon>
        <taxon>Pseudomonadati</taxon>
        <taxon>Pseudomonadota</taxon>
        <taxon>Gammaproteobacteria</taxon>
        <taxon>Alteromonadales</taxon>
        <taxon>Pseudoalteromonadaceae</taxon>
        <taxon>Pseudoalteromonas</taxon>
    </lineage>
</organism>
<dbReference type="SUPFAM" id="SSF160719">
    <property type="entry name" value="gpW/gp25-like"/>
    <property type="match status" value="1"/>
</dbReference>
<name>A0A023Q087_9GAMM</name>
<dbReference type="Proteomes" id="UP000031327">
    <property type="component" value="Unassembled WGS sequence"/>
</dbReference>
<dbReference type="InterPro" id="IPR017737">
    <property type="entry name" value="TssE1-like"/>
</dbReference>
<dbReference type="OrthoDB" id="1524306at2"/>
<dbReference type="EMBL" id="JWIC01000007">
    <property type="protein sequence ID" value="KID56054.1"/>
    <property type="molecule type" value="Genomic_DNA"/>
</dbReference>
<feature type="domain" description="IraD/Gp25-like" evidence="1">
    <location>
        <begin position="26"/>
        <end position="109"/>
    </location>
</feature>
<dbReference type="AlphaFoldDB" id="A0A023Q087"/>
<dbReference type="Pfam" id="PF04965">
    <property type="entry name" value="GPW_gp25"/>
    <property type="match status" value="1"/>
</dbReference>
<dbReference type="Gene3D" id="3.10.450.40">
    <property type="match status" value="1"/>
</dbReference>
<reference evidence="3 4" key="2">
    <citation type="submission" date="2014-12" db="EMBL/GenBank/DDBJ databases">
        <title>Draft Genome Sequence of Pseudoalteromonas luteoviolacea HI1.</title>
        <authorList>
            <person name="Asahina A.Y."/>
            <person name="Hadfield M.G."/>
        </authorList>
    </citation>
    <scope>NUCLEOTIDE SEQUENCE [LARGE SCALE GENOMIC DNA]</scope>
    <source>
        <strain evidence="3 4">HI1</strain>
    </source>
</reference>
<accession>A0A023Q087</accession>
<sequence>MALFDLLAQSQQQAYNPNKTATRSLSVCEHLTQLLNARRGVLGHLEDYGLPDVEDIYEGLPYSQHTLANEVKKTIEKYEPRIANIVVRPVEIKEHNCVIRFDIRAELKSGEIIRLNTRFASGGKADVDTQIKDE</sequence>
<evidence type="ECO:0000313" key="3">
    <source>
        <dbReference type="EMBL" id="KID56054.1"/>
    </source>
</evidence>
<dbReference type="InterPro" id="IPR007048">
    <property type="entry name" value="IraD/Gp25-like"/>
</dbReference>
<evidence type="ECO:0000259" key="1">
    <source>
        <dbReference type="Pfam" id="PF04965"/>
    </source>
</evidence>
<evidence type="ECO:0000313" key="4">
    <source>
        <dbReference type="Proteomes" id="UP000031327"/>
    </source>
</evidence>
<proteinExistence type="predicted"/>